<dbReference type="Pfam" id="PF00288">
    <property type="entry name" value="GHMP_kinases_N"/>
    <property type="match status" value="1"/>
</dbReference>
<evidence type="ECO:0000256" key="2">
    <source>
        <dbReference type="ARBA" id="ARBA00022490"/>
    </source>
</evidence>
<organism evidence="16 17">
    <name type="scientific">candidate division KD3-62 bacterium DG_56</name>
    <dbReference type="NCBI Taxonomy" id="1704032"/>
    <lineage>
        <taxon>Bacteria</taxon>
        <taxon>candidate division KD3-62</taxon>
    </lineage>
</organism>
<comment type="subcellular location">
    <subcellularLocation>
        <location evidence="11">Cytoplasm</location>
    </subcellularLocation>
</comment>
<evidence type="ECO:0000256" key="4">
    <source>
        <dbReference type="ARBA" id="ARBA00022723"/>
    </source>
</evidence>
<dbReference type="HAMAP" id="MF_00246">
    <property type="entry name" value="Galactokinase"/>
    <property type="match status" value="1"/>
</dbReference>
<dbReference type="PROSITE" id="PS00106">
    <property type="entry name" value="GALACTOKINASE"/>
    <property type="match status" value="1"/>
</dbReference>
<keyword evidence="10 11" id="KW-0119">Carbohydrate metabolism</keyword>
<feature type="binding site" evidence="11">
    <location>
        <position position="125"/>
    </location>
    <ligand>
        <name>Mg(2+)</name>
        <dbReference type="ChEBI" id="CHEBI:18420"/>
    </ligand>
</feature>
<comment type="function">
    <text evidence="11">Catalyzes the transfer of the gamma-phosphate of ATP to D-galactose to form alpha-D-galactose-1-phosphate (Gal-1-P).</text>
</comment>
<dbReference type="InterPro" id="IPR006204">
    <property type="entry name" value="GHMP_kinase_N_dom"/>
</dbReference>
<dbReference type="PATRIC" id="fig|1704032.3.peg.541"/>
<dbReference type="PANTHER" id="PTHR10457:SF7">
    <property type="entry name" value="GALACTOKINASE-RELATED"/>
    <property type="match status" value="1"/>
</dbReference>
<dbReference type="InterPro" id="IPR013750">
    <property type="entry name" value="GHMP_kinase_C_dom"/>
</dbReference>
<evidence type="ECO:0000259" key="13">
    <source>
        <dbReference type="Pfam" id="PF00288"/>
    </source>
</evidence>
<dbReference type="InterPro" id="IPR019539">
    <property type="entry name" value="GalKase_N"/>
</dbReference>
<dbReference type="GO" id="GO:0006012">
    <property type="term" value="P:galactose metabolic process"/>
    <property type="evidence" value="ECO:0007669"/>
    <property type="project" value="UniProtKB-UniRule"/>
</dbReference>
<dbReference type="InterPro" id="IPR020568">
    <property type="entry name" value="Ribosomal_Su5_D2-typ_SF"/>
</dbReference>
<feature type="site" description="Transition state stabilizer" evidence="11">
    <location>
        <position position="25"/>
    </location>
</feature>
<evidence type="ECO:0000256" key="7">
    <source>
        <dbReference type="ARBA" id="ARBA00022840"/>
    </source>
</evidence>
<dbReference type="FunFam" id="3.30.230.10:FF:000017">
    <property type="entry name" value="Galactokinase"/>
    <property type="match status" value="1"/>
</dbReference>
<evidence type="ECO:0000259" key="14">
    <source>
        <dbReference type="Pfam" id="PF08544"/>
    </source>
</evidence>
<dbReference type="AlphaFoldDB" id="A0A0S7XN49"/>
<keyword evidence="7 11" id="KW-0067">ATP-binding</keyword>
<feature type="binding site" evidence="11">
    <location>
        <begin position="119"/>
        <end position="125"/>
    </location>
    <ligand>
        <name>ATP</name>
        <dbReference type="ChEBI" id="CHEBI:30616"/>
    </ligand>
</feature>
<keyword evidence="6 11" id="KW-0418">Kinase</keyword>
<evidence type="ECO:0000256" key="11">
    <source>
        <dbReference type="HAMAP-Rule" id="MF_00246"/>
    </source>
</evidence>
<dbReference type="InterPro" id="IPR006206">
    <property type="entry name" value="Mevalonate/galactokinase"/>
</dbReference>
<feature type="binding site" evidence="11">
    <location>
        <begin position="31"/>
        <end position="34"/>
    </location>
    <ligand>
        <name>substrate</name>
    </ligand>
</feature>
<dbReference type="GO" id="GO:0005524">
    <property type="term" value="F:ATP binding"/>
    <property type="evidence" value="ECO:0007669"/>
    <property type="project" value="UniProtKB-UniRule"/>
</dbReference>
<feature type="binding site" evidence="11">
    <location>
        <position position="157"/>
    </location>
    <ligand>
        <name>Mg(2+)</name>
        <dbReference type="ChEBI" id="CHEBI:18420"/>
    </ligand>
</feature>
<keyword evidence="4 11" id="KW-0479">Metal-binding</keyword>
<dbReference type="PRINTS" id="PR00959">
    <property type="entry name" value="MEVGALKINASE"/>
</dbReference>
<dbReference type="Proteomes" id="UP000052020">
    <property type="component" value="Unassembled WGS sequence"/>
</dbReference>
<dbReference type="FunFam" id="3.30.70.890:FF:000001">
    <property type="entry name" value="Galactokinase"/>
    <property type="match status" value="1"/>
</dbReference>
<keyword evidence="9 11" id="KW-0299">Galactose metabolism</keyword>
<comment type="catalytic activity">
    <reaction evidence="11">
        <text>alpha-D-galactose + ATP = alpha-D-galactose 1-phosphate + ADP + H(+)</text>
        <dbReference type="Rhea" id="RHEA:13553"/>
        <dbReference type="ChEBI" id="CHEBI:15378"/>
        <dbReference type="ChEBI" id="CHEBI:28061"/>
        <dbReference type="ChEBI" id="CHEBI:30616"/>
        <dbReference type="ChEBI" id="CHEBI:58336"/>
        <dbReference type="ChEBI" id="CHEBI:456216"/>
        <dbReference type="EC" id="2.7.1.6"/>
    </reaction>
</comment>
<evidence type="ECO:0000313" key="17">
    <source>
        <dbReference type="Proteomes" id="UP000052020"/>
    </source>
</evidence>
<feature type="domain" description="GHMP kinase N-terminal" evidence="13">
    <location>
        <begin position="89"/>
        <end position="176"/>
    </location>
</feature>
<evidence type="ECO:0000256" key="6">
    <source>
        <dbReference type="ARBA" id="ARBA00022777"/>
    </source>
</evidence>
<dbReference type="EMBL" id="LIZY01000075">
    <property type="protein sequence ID" value="KPJ63603.1"/>
    <property type="molecule type" value="Genomic_DNA"/>
</dbReference>
<comment type="caution">
    <text evidence="16">The sequence shown here is derived from an EMBL/GenBank/DDBJ whole genome shotgun (WGS) entry which is preliminary data.</text>
</comment>
<evidence type="ECO:0000256" key="9">
    <source>
        <dbReference type="ARBA" id="ARBA00023144"/>
    </source>
</evidence>
<gene>
    <name evidence="11" type="primary">galK</name>
    <name evidence="16" type="ORF">AMK68_03565</name>
</gene>
<dbReference type="NCBIfam" id="NF003705">
    <property type="entry name" value="PRK05322.1"/>
    <property type="match status" value="1"/>
</dbReference>
<dbReference type="SUPFAM" id="SSF55060">
    <property type="entry name" value="GHMP Kinase, C-terminal domain"/>
    <property type="match status" value="1"/>
</dbReference>
<keyword evidence="3 11" id="KW-0808">Transferase</keyword>
<reference evidence="16 17" key="1">
    <citation type="journal article" date="2015" name="Microbiome">
        <title>Genomic resolution of linkages in carbon, nitrogen, and sulfur cycling among widespread estuary sediment bacteria.</title>
        <authorList>
            <person name="Baker B.J."/>
            <person name="Lazar C.S."/>
            <person name="Teske A.P."/>
            <person name="Dick G.J."/>
        </authorList>
    </citation>
    <scope>NUCLEOTIDE SEQUENCE [LARGE SCALE GENOMIC DNA]</scope>
    <source>
        <strain evidence="16">DG_56</strain>
    </source>
</reference>
<evidence type="ECO:0000256" key="12">
    <source>
        <dbReference type="NCBIfam" id="TIGR00131"/>
    </source>
</evidence>
<accession>A0A0S7XN49</accession>
<feature type="active site" description="Proton acceptor" evidence="11">
    <location>
        <position position="169"/>
    </location>
</feature>
<feature type="binding site" evidence="11">
    <location>
        <position position="219"/>
    </location>
    <ligand>
        <name>substrate</name>
    </ligand>
</feature>
<dbReference type="PRINTS" id="PR00473">
    <property type="entry name" value="GALCTOKINASE"/>
</dbReference>
<keyword evidence="5 11" id="KW-0547">Nucleotide-binding</keyword>
<keyword evidence="2 11" id="KW-0963">Cytoplasm</keyword>
<dbReference type="PANTHER" id="PTHR10457">
    <property type="entry name" value="MEVALONATE KINASE/GALACTOKINASE"/>
    <property type="match status" value="1"/>
</dbReference>
<sequence>MEAIGDQFAETFGHREYRLFRAPGRVNLIGEHTDYNDGFVLPVAIDHDILVAASPRSDRTICAYSTNFDCHITFSLDHIESDADHPWSNYLRGVAFFLEEAGLRPGGFDAVYEGNVPIGAGLSSSAALEVVTAFALQGLFGFEMGPEEMALLCQRAENDFVGMHCGIMDQFVSRLGQAGHALFLDCRSLAHKAVPLAAGDPCIVICDTGVKRELAGSEYNVRREQCEAGVALLQERLPEVRALRDVTVEQLRAHADSLPSPIRERCAHVVEENDRVMRSLACLRAGDLSGFGRLMNDSHVSLRDQYQVSSPELDTLVDTALAVPGTLGSRMTGAGFGGCTVSLVVADALDEFKQRVVAAYRERFGRDPDIYLTSAVDGAGELLVPASAS</sequence>
<dbReference type="GO" id="GO:0004335">
    <property type="term" value="F:galactokinase activity"/>
    <property type="evidence" value="ECO:0007669"/>
    <property type="project" value="UniProtKB-UniRule"/>
</dbReference>
<evidence type="ECO:0000256" key="1">
    <source>
        <dbReference type="ARBA" id="ARBA00006566"/>
    </source>
</evidence>
<dbReference type="Gene3D" id="3.30.70.890">
    <property type="entry name" value="GHMP kinase, C-terminal domain"/>
    <property type="match status" value="1"/>
</dbReference>
<comment type="similarity">
    <text evidence="1 11">Belongs to the GHMP kinase family. GalK subfamily.</text>
</comment>
<evidence type="ECO:0000256" key="3">
    <source>
        <dbReference type="ARBA" id="ARBA00022679"/>
    </source>
</evidence>
<dbReference type="GO" id="GO:0005829">
    <property type="term" value="C:cytosol"/>
    <property type="evidence" value="ECO:0007669"/>
    <property type="project" value="TreeGrafter"/>
</dbReference>
<feature type="domain" description="GHMP kinase C-terminal" evidence="14">
    <location>
        <begin position="280"/>
        <end position="360"/>
    </location>
</feature>
<evidence type="ECO:0000256" key="8">
    <source>
        <dbReference type="ARBA" id="ARBA00022842"/>
    </source>
</evidence>
<dbReference type="GO" id="GO:0000287">
    <property type="term" value="F:magnesium ion binding"/>
    <property type="evidence" value="ECO:0007669"/>
    <property type="project" value="UniProtKB-UniRule"/>
</dbReference>
<evidence type="ECO:0000256" key="10">
    <source>
        <dbReference type="ARBA" id="ARBA00023277"/>
    </source>
</evidence>
<feature type="binding site" evidence="11">
    <location>
        <position position="65"/>
    </location>
    <ligand>
        <name>ATP</name>
        <dbReference type="ChEBI" id="CHEBI:30616"/>
    </ligand>
</feature>
<dbReference type="InterPro" id="IPR019741">
    <property type="entry name" value="Galactokinase_CS"/>
</dbReference>
<dbReference type="PROSITE" id="PS00627">
    <property type="entry name" value="GHMP_KINASES_ATP"/>
    <property type="match status" value="1"/>
</dbReference>
<dbReference type="InterPro" id="IPR006203">
    <property type="entry name" value="GHMP_knse_ATP-bd_CS"/>
</dbReference>
<dbReference type="SUPFAM" id="SSF54211">
    <property type="entry name" value="Ribosomal protein S5 domain 2-like"/>
    <property type="match status" value="1"/>
</dbReference>
<dbReference type="InterPro" id="IPR000705">
    <property type="entry name" value="Galactokinase"/>
</dbReference>
<dbReference type="Pfam" id="PF08544">
    <property type="entry name" value="GHMP_kinases_C"/>
    <property type="match status" value="1"/>
</dbReference>
<dbReference type="EC" id="2.7.1.6" evidence="11 12"/>
<dbReference type="InterPro" id="IPR022963">
    <property type="entry name" value="Galactokinase_bac"/>
</dbReference>
<evidence type="ECO:0000256" key="5">
    <source>
        <dbReference type="ARBA" id="ARBA00022741"/>
    </source>
</evidence>
<name>A0A0S7XN49_9BACT</name>
<dbReference type="UniPathway" id="UPA00214"/>
<proteinExistence type="inferred from homology"/>
<evidence type="ECO:0000259" key="15">
    <source>
        <dbReference type="Pfam" id="PF10509"/>
    </source>
</evidence>
<dbReference type="InterPro" id="IPR014721">
    <property type="entry name" value="Ribsml_uS5_D2-typ_fold_subgr"/>
</dbReference>
<dbReference type="InterPro" id="IPR036554">
    <property type="entry name" value="GHMP_kinase_C_sf"/>
</dbReference>
<protein>
    <recommendedName>
        <fullName evidence="11 12">Galactokinase</fullName>
        <ecNumber evidence="11 12">2.7.1.6</ecNumber>
    </recommendedName>
    <alternativeName>
        <fullName evidence="11">Galactose kinase</fullName>
    </alternativeName>
</protein>
<dbReference type="PIRSF" id="PIRSF000530">
    <property type="entry name" value="Galactokinase"/>
    <property type="match status" value="1"/>
</dbReference>
<dbReference type="NCBIfam" id="TIGR00131">
    <property type="entry name" value="gal_kin"/>
    <property type="match status" value="1"/>
</dbReference>
<dbReference type="Pfam" id="PF10509">
    <property type="entry name" value="GalKase_gal_bdg"/>
    <property type="match status" value="1"/>
</dbReference>
<keyword evidence="8 11" id="KW-0460">Magnesium</keyword>
<dbReference type="Gene3D" id="3.30.230.10">
    <property type="match status" value="1"/>
</dbReference>
<comment type="pathway">
    <text evidence="11">Carbohydrate metabolism; galactose metabolism.</text>
</comment>
<evidence type="ECO:0000313" key="16">
    <source>
        <dbReference type="EMBL" id="KPJ63603.1"/>
    </source>
</evidence>
<feature type="domain" description="Galactokinase N-terminal" evidence="15">
    <location>
        <begin position="7"/>
        <end position="55"/>
    </location>
</feature>